<feature type="compositionally biased region" description="Polar residues" evidence="1">
    <location>
        <begin position="52"/>
        <end position="61"/>
    </location>
</feature>
<dbReference type="Proteomes" id="UP000887159">
    <property type="component" value="Unassembled WGS sequence"/>
</dbReference>
<dbReference type="EMBL" id="BMAU01021409">
    <property type="protein sequence ID" value="GFY33281.1"/>
    <property type="molecule type" value="Genomic_DNA"/>
</dbReference>
<reference evidence="2" key="1">
    <citation type="submission" date="2020-08" db="EMBL/GenBank/DDBJ databases">
        <title>Multicomponent nature underlies the extraordinary mechanical properties of spider dragline silk.</title>
        <authorList>
            <person name="Kono N."/>
            <person name="Nakamura H."/>
            <person name="Mori M."/>
            <person name="Yoshida Y."/>
            <person name="Ohtoshi R."/>
            <person name="Malay A.D."/>
            <person name="Moran D.A.P."/>
            <person name="Tomita M."/>
            <person name="Numata K."/>
            <person name="Arakawa K."/>
        </authorList>
    </citation>
    <scope>NUCLEOTIDE SEQUENCE</scope>
</reference>
<keyword evidence="3" id="KW-1185">Reference proteome</keyword>
<name>A0A8X6WFX9_TRICX</name>
<proteinExistence type="predicted"/>
<feature type="compositionally biased region" description="Polar residues" evidence="1">
    <location>
        <begin position="89"/>
        <end position="103"/>
    </location>
</feature>
<evidence type="ECO:0000256" key="1">
    <source>
        <dbReference type="SAM" id="MobiDB-lite"/>
    </source>
</evidence>
<sequence>MTRIYCNIRINLAIDNSMEDGIGERTNLTTPGYHNRFKIQCVYSPQLPSTSYHHPSLSFQRPTMYPRNQRLPQRPAVLRSDASTFYPRQRTQNNKTVFQPHQT</sequence>
<protein>
    <submittedName>
        <fullName evidence="2">Uncharacterized protein</fullName>
    </submittedName>
</protein>
<dbReference type="AlphaFoldDB" id="A0A8X6WFX9"/>
<gene>
    <name evidence="2" type="ORF">TNCV_1241311</name>
</gene>
<evidence type="ECO:0000313" key="2">
    <source>
        <dbReference type="EMBL" id="GFY33281.1"/>
    </source>
</evidence>
<accession>A0A8X6WFX9</accession>
<organism evidence="2 3">
    <name type="scientific">Trichonephila clavipes</name>
    <name type="common">Golden silk orbweaver</name>
    <name type="synonym">Nephila clavipes</name>
    <dbReference type="NCBI Taxonomy" id="2585209"/>
    <lineage>
        <taxon>Eukaryota</taxon>
        <taxon>Metazoa</taxon>
        <taxon>Ecdysozoa</taxon>
        <taxon>Arthropoda</taxon>
        <taxon>Chelicerata</taxon>
        <taxon>Arachnida</taxon>
        <taxon>Araneae</taxon>
        <taxon>Araneomorphae</taxon>
        <taxon>Entelegynae</taxon>
        <taxon>Araneoidea</taxon>
        <taxon>Nephilidae</taxon>
        <taxon>Trichonephila</taxon>
    </lineage>
</organism>
<comment type="caution">
    <text evidence="2">The sequence shown here is derived from an EMBL/GenBank/DDBJ whole genome shotgun (WGS) entry which is preliminary data.</text>
</comment>
<evidence type="ECO:0000313" key="3">
    <source>
        <dbReference type="Proteomes" id="UP000887159"/>
    </source>
</evidence>
<feature type="region of interest" description="Disordered" evidence="1">
    <location>
        <begin position="52"/>
        <end position="103"/>
    </location>
</feature>